<name>I0EMZ4_HELC0</name>
<dbReference type="AlphaFoldDB" id="I0EMZ4"/>
<keyword evidence="1 4" id="KW-0489">Methyltransferase</keyword>
<evidence type="ECO:0000256" key="2">
    <source>
        <dbReference type="ARBA" id="ARBA00022679"/>
    </source>
</evidence>
<proteinExistence type="predicted"/>
<dbReference type="SMART" id="SM00967">
    <property type="entry name" value="SpoU_sub_bind"/>
    <property type="match status" value="1"/>
</dbReference>
<dbReference type="GO" id="GO:0003723">
    <property type="term" value="F:RNA binding"/>
    <property type="evidence" value="ECO:0007669"/>
    <property type="project" value="InterPro"/>
</dbReference>
<sequence length="227" mass="24853">MQAVIYGKQVISHILTKHSTKFQEIYLSKEIDKKLFFALKKACPNIIKVDNKKAQALAKGGNHQGVLAKVEMPLACSLKEIKKGEKLLVLCGITDVGNIGGIFRSAYCLGMDGIILDFAKEFAYEGIVRSSLGLMYDLPFSVVPNTLDLINELKTSKFLCLGATIKGSSKLETPIEKCALFLGGEHEGLSKKILAKMDTLISVEMRRDFDSLNVSVAAGILIDKINQ</sequence>
<dbReference type="GO" id="GO:0006396">
    <property type="term" value="P:RNA processing"/>
    <property type="evidence" value="ECO:0007669"/>
    <property type="project" value="InterPro"/>
</dbReference>
<dbReference type="Gene3D" id="3.40.1280.10">
    <property type="match status" value="1"/>
</dbReference>
<evidence type="ECO:0000313" key="5">
    <source>
        <dbReference type="Proteomes" id="UP000005010"/>
    </source>
</evidence>
<dbReference type="SUPFAM" id="SSF75217">
    <property type="entry name" value="alpha/beta knot"/>
    <property type="match status" value="1"/>
</dbReference>
<dbReference type="PANTHER" id="PTHR46429">
    <property type="entry name" value="23S RRNA (GUANOSINE-2'-O-)-METHYLTRANSFERASE RLMB"/>
    <property type="match status" value="1"/>
</dbReference>
<dbReference type="NCBIfam" id="TIGR00186">
    <property type="entry name" value="rRNA_methyl_3"/>
    <property type="match status" value="1"/>
</dbReference>
<dbReference type="Gene3D" id="3.30.1330.30">
    <property type="match status" value="1"/>
</dbReference>
<dbReference type="InterPro" id="IPR013123">
    <property type="entry name" value="SpoU_subst-bd"/>
</dbReference>
<dbReference type="Proteomes" id="UP000005010">
    <property type="component" value="Chromosome"/>
</dbReference>
<dbReference type="EMBL" id="CP003479">
    <property type="protein sequence ID" value="AFI04313.1"/>
    <property type="molecule type" value="Genomic_DNA"/>
</dbReference>
<dbReference type="RefSeq" id="WP_014661183.1">
    <property type="nucleotide sequence ID" value="NC_017737.1"/>
</dbReference>
<dbReference type="InterPro" id="IPR029028">
    <property type="entry name" value="Alpha/beta_knot_MTases"/>
</dbReference>
<dbReference type="Pfam" id="PF08032">
    <property type="entry name" value="SpoU_sub_bind"/>
    <property type="match status" value="1"/>
</dbReference>
<dbReference type="InterPro" id="IPR029026">
    <property type="entry name" value="tRNA_m1G_MTases_N"/>
</dbReference>
<reference evidence="5" key="1">
    <citation type="submission" date="2012-04" db="EMBL/GenBank/DDBJ databases">
        <title>Complete genome sequence of Helicobacter cetorum strain MIT 00-7128.</title>
        <authorList>
            <person name="Kersulyte D."/>
            <person name="Berg D.E."/>
        </authorList>
    </citation>
    <scope>NUCLEOTIDE SEQUENCE [LARGE SCALE GENOMIC DNA]</scope>
    <source>
        <strain evidence="5">MIT 00-7128</strain>
    </source>
</reference>
<dbReference type="CDD" id="cd18095">
    <property type="entry name" value="SpoU-like_rRNA-MTase"/>
    <property type="match status" value="1"/>
</dbReference>
<keyword evidence="2 4" id="KW-0808">Transferase</keyword>
<dbReference type="InterPro" id="IPR001537">
    <property type="entry name" value="SpoU_MeTrfase"/>
</dbReference>
<dbReference type="PANTHER" id="PTHR46429:SF1">
    <property type="entry name" value="23S RRNA (GUANOSINE-2'-O-)-METHYLTRANSFERASE RLMB"/>
    <property type="match status" value="1"/>
</dbReference>
<dbReference type="KEGG" id="hce:HCW_05240"/>
<feature type="domain" description="RNA 2-O ribose methyltransferase substrate binding" evidence="3">
    <location>
        <begin position="4"/>
        <end position="76"/>
    </location>
</feature>
<gene>
    <name evidence="4" type="ordered locus">HCW_05240</name>
</gene>
<organism evidence="4 5">
    <name type="scientific">Helicobacter cetorum (strain ATCC BAA-429 / MIT 00-7128)</name>
    <dbReference type="NCBI Taxonomy" id="182217"/>
    <lineage>
        <taxon>Bacteria</taxon>
        <taxon>Pseudomonadati</taxon>
        <taxon>Campylobacterota</taxon>
        <taxon>Epsilonproteobacteria</taxon>
        <taxon>Campylobacterales</taxon>
        <taxon>Helicobacteraceae</taxon>
        <taxon>Helicobacter</taxon>
    </lineage>
</organism>
<dbReference type="GO" id="GO:0008173">
    <property type="term" value="F:RNA methyltransferase activity"/>
    <property type="evidence" value="ECO:0007669"/>
    <property type="project" value="InterPro"/>
</dbReference>
<dbReference type="HOGENOM" id="CLU_021322_0_1_7"/>
<accession>I0EMZ4</accession>
<dbReference type="InterPro" id="IPR004441">
    <property type="entry name" value="rRNA_MeTrfase_TrmH"/>
</dbReference>
<keyword evidence="5" id="KW-1185">Reference proteome</keyword>
<dbReference type="eggNOG" id="COG0566">
    <property type="taxonomic scope" value="Bacteria"/>
</dbReference>
<dbReference type="SUPFAM" id="SSF55315">
    <property type="entry name" value="L30e-like"/>
    <property type="match status" value="1"/>
</dbReference>
<evidence type="ECO:0000256" key="1">
    <source>
        <dbReference type="ARBA" id="ARBA00022603"/>
    </source>
</evidence>
<dbReference type="PATRIC" id="fig|182217.3.peg.1114"/>
<dbReference type="GO" id="GO:0005829">
    <property type="term" value="C:cytosol"/>
    <property type="evidence" value="ECO:0007669"/>
    <property type="project" value="TreeGrafter"/>
</dbReference>
<dbReference type="STRING" id="182217.HCW_05240"/>
<protein>
    <submittedName>
        <fullName evidence="4">RNA methyltransferase</fullName>
    </submittedName>
</protein>
<dbReference type="InterPro" id="IPR029064">
    <property type="entry name" value="Ribosomal_eL30-like_sf"/>
</dbReference>
<dbReference type="Pfam" id="PF00588">
    <property type="entry name" value="SpoU_methylase"/>
    <property type="match status" value="1"/>
</dbReference>
<evidence type="ECO:0000313" key="4">
    <source>
        <dbReference type="EMBL" id="AFI04313.1"/>
    </source>
</evidence>
<evidence type="ECO:0000259" key="3">
    <source>
        <dbReference type="SMART" id="SM00967"/>
    </source>
</evidence>
<dbReference type="GO" id="GO:0032259">
    <property type="term" value="P:methylation"/>
    <property type="evidence" value="ECO:0007669"/>
    <property type="project" value="UniProtKB-KW"/>
</dbReference>